<dbReference type="OrthoDB" id="6402335at2"/>
<evidence type="ECO:0000256" key="1">
    <source>
        <dbReference type="SAM" id="SignalP"/>
    </source>
</evidence>
<keyword evidence="3" id="KW-1185">Reference proteome</keyword>
<name>A0A243WA51_9BACT</name>
<comment type="caution">
    <text evidence="2">The sequence shown here is derived from an EMBL/GenBank/DDBJ whole genome shotgun (WGS) entry which is preliminary data.</text>
</comment>
<sequence length="440" mass="49728">MKQIISLLLFSLSSCLAVVAQRKQQVFFTDVNNFWVAYDSIRSTTDSLKQIQYIKKLYIDKGTPGLRAFMEVRAYTPQEWVSSIRQHPRFWDSIRPNTWRAKAAVRQIEPALKKLKKLYPALRPASIYFTIGALRSGGTVKDSLVLIGTELAIGTATTDVSEFSKNKSAFLTRHYKSEPSQNIVPLNIHEYVHTQEKASGSTLLGQALNEGVCDFVTECVTGKTMPLPYMTYGPKHEQELKEKFKAQLFSPYYGNWFYNQESDDPNHVPDLGYYMGYAICKTYYQQAKNKQQAIKELIELDFANSDATEAFLTKTHYYVEPINKAQLLQAYESNRPVVSSITPAIPSDGYLDANVKEIRVEFSRPMGPSRSLDLGPDAGGKTPVVGSTPFSADKKSFAYKVNLKPGQTYDLILMGFMEDGGFRSLDGYPLKPYRLTFKTK</sequence>
<dbReference type="PROSITE" id="PS51257">
    <property type="entry name" value="PROKAR_LIPOPROTEIN"/>
    <property type="match status" value="1"/>
</dbReference>
<proteinExistence type="predicted"/>
<dbReference type="AlphaFoldDB" id="A0A243WA51"/>
<accession>A0A243WA51</accession>
<keyword evidence="1" id="KW-0732">Signal</keyword>
<reference evidence="2 3" key="1">
    <citation type="submission" date="2017-01" db="EMBL/GenBank/DDBJ databases">
        <title>A new Hymenobacter.</title>
        <authorList>
            <person name="Liang Y."/>
            <person name="Feng F."/>
        </authorList>
    </citation>
    <scope>NUCLEOTIDE SEQUENCE [LARGE SCALE GENOMIC DNA]</scope>
    <source>
        <strain evidence="2">MIMBbqt21</strain>
    </source>
</reference>
<gene>
    <name evidence="2" type="ORF">BXP70_17875</name>
</gene>
<evidence type="ECO:0008006" key="4">
    <source>
        <dbReference type="Google" id="ProtNLM"/>
    </source>
</evidence>
<evidence type="ECO:0000313" key="2">
    <source>
        <dbReference type="EMBL" id="OUJ72434.1"/>
    </source>
</evidence>
<dbReference type="RefSeq" id="WP_086595471.1">
    <property type="nucleotide sequence ID" value="NZ_MTSE01000010.1"/>
</dbReference>
<organism evidence="2 3">
    <name type="scientific">Hymenobacter crusticola</name>
    <dbReference type="NCBI Taxonomy" id="1770526"/>
    <lineage>
        <taxon>Bacteria</taxon>
        <taxon>Pseudomonadati</taxon>
        <taxon>Bacteroidota</taxon>
        <taxon>Cytophagia</taxon>
        <taxon>Cytophagales</taxon>
        <taxon>Hymenobacteraceae</taxon>
        <taxon>Hymenobacter</taxon>
    </lineage>
</organism>
<evidence type="ECO:0000313" key="3">
    <source>
        <dbReference type="Proteomes" id="UP000194873"/>
    </source>
</evidence>
<feature type="signal peptide" evidence="1">
    <location>
        <begin position="1"/>
        <end position="20"/>
    </location>
</feature>
<protein>
    <recommendedName>
        <fullName evidence="4">SbsA Ig-like domain-containing protein</fullName>
    </recommendedName>
</protein>
<feature type="chain" id="PRO_5012918924" description="SbsA Ig-like domain-containing protein" evidence="1">
    <location>
        <begin position="21"/>
        <end position="440"/>
    </location>
</feature>
<dbReference type="Proteomes" id="UP000194873">
    <property type="component" value="Unassembled WGS sequence"/>
</dbReference>
<dbReference type="EMBL" id="MTSE01000010">
    <property type="protein sequence ID" value="OUJ72434.1"/>
    <property type="molecule type" value="Genomic_DNA"/>
</dbReference>